<feature type="chain" id="PRO_5004197609" evidence="1">
    <location>
        <begin position="26"/>
        <end position="280"/>
    </location>
</feature>
<accession>Q1YLF7</accession>
<proteinExistence type="predicted"/>
<dbReference type="Proteomes" id="UP000000321">
    <property type="component" value="Unassembled WGS sequence"/>
</dbReference>
<dbReference type="AlphaFoldDB" id="Q1YLF7"/>
<dbReference type="RefSeq" id="WP_009210412.1">
    <property type="nucleotide sequence ID" value="NZ_BBWP01000002.1"/>
</dbReference>
<feature type="domain" description="PBP" evidence="2">
    <location>
        <begin position="28"/>
        <end position="253"/>
    </location>
</feature>
<name>Q1YLF7_AURMS</name>
<dbReference type="EMBL" id="AAPJ01000001">
    <property type="protein sequence ID" value="EAS51774.1"/>
    <property type="molecule type" value="Genomic_DNA"/>
</dbReference>
<dbReference type="HOGENOM" id="CLU_061511_0_0_5"/>
<evidence type="ECO:0000313" key="4">
    <source>
        <dbReference type="Proteomes" id="UP000000321"/>
    </source>
</evidence>
<dbReference type="InterPro" id="IPR052738">
    <property type="entry name" value="ABC-Tungstate_binding"/>
</dbReference>
<protein>
    <submittedName>
        <fullName evidence="3">Periplasmic substrate-binding protein, ABC-type sulfate/tungstate transporter</fullName>
    </submittedName>
</protein>
<dbReference type="PANTHER" id="PTHR37945">
    <property type="entry name" value="EXTRACELLULAR TUNGSTATE BINDING PROTEIN"/>
    <property type="match status" value="1"/>
</dbReference>
<organism evidence="3 4">
    <name type="scientific">Aurantimonas manganoxydans (strain ATCC BAA-1229 / DSM 21871 / SI85-9A1)</name>
    <dbReference type="NCBI Taxonomy" id="287752"/>
    <lineage>
        <taxon>Bacteria</taxon>
        <taxon>Pseudomonadati</taxon>
        <taxon>Pseudomonadota</taxon>
        <taxon>Alphaproteobacteria</taxon>
        <taxon>Hyphomicrobiales</taxon>
        <taxon>Aurantimonadaceae</taxon>
        <taxon>Aurantimonas</taxon>
    </lineage>
</organism>
<feature type="signal peptide" evidence="1">
    <location>
        <begin position="1"/>
        <end position="25"/>
    </location>
</feature>
<dbReference type="PANTHER" id="PTHR37945:SF1">
    <property type="entry name" value="EXTRACELLULAR TUNGSTATE BINDING PROTEIN"/>
    <property type="match status" value="1"/>
</dbReference>
<evidence type="ECO:0000259" key="2">
    <source>
        <dbReference type="Pfam" id="PF12849"/>
    </source>
</evidence>
<dbReference type="Pfam" id="PF12849">
    <property type="entry name" value="PBP_like_2"/>
    <property type="match status" value="1"/>
</dbReference>
<comment type="caution">
    <text evidence="3">The sequence shown here is derived from an EMBL/GenBank/DDBJ whole genome shotgun (WGS) entry which is preliminary data.</text>
</comment>
<dbReference type="OrthoDB" id="186379at2"/>
<evidence type="ECO:0000256" key="1">
    <source>
        <dbReference type="SAM" id="SignalP"/>
    </source>
</evidence>
<evidence type="ECO:0000313" key="3">
    <source>
        <dbReference type="EMBL" id="EAS51774.1"/>
    </source>
</evidence>
<gene>
    <name evidence="3" type="ORF">SI859A1_02590</name>
</gene>
<dbReference type="SUPFAM" id="SSF53850">
    <property type="entry name" value="Periplasmic binding protein-like II"/>
    <property type="match status" value="1"/>
</dbReference>
<dbReference type="Gene3D" id="3.40.190.10">
    <property type="entry name" value="Periplasmic binding protein-like II"/>
    <property type="match status" value="2"/>
</dbReference>
<dbReference type="BioCyc" id="AURANTIMONAS:SI859A1_02590-MONOMER"/>
<keyword evidence="4" id="KW-1185">Reference proteome</keyword>
<keyword evidence="1" id="KW-0732">Signal</keyword>
<reference evidence="3 4" key="1">
    <citation type="journal article" date="2008" name="Appl. Environ. Microbiol.">
        <title>Genomic insights into Mn(II) oxidation by the marine alphaproteobacterium Aurantimonas sp. strain SI85-9A1.</title>
        <authorList>
            <person name="Dick G.J."/>
            <person name="Podell S."/>
            <person name="Johnson H.A."/>
            <person name="Rivera-Espinoza Y."/>
            <person name="Bernier-Latmani R."/>
            <person name="McCarthy J.K."/>
            <person name="Torpey J.W."/>
            <person name="Clement B.G."/>
            <person name="Gaasterland T."/>
            <person name="Tebo B.M."/>
        </authorList>
    </citation>
    <scope>NUCLEOTIDE SEQUENCE [LARGE SCALE GENOMIC DNA]</scope>
    <source>
        <strain evidence="3 4">SI85-9A1</strain>
    </source>
</reference>
<sequence length="280" mass="28984">MKTQLIGAIAAATLALGAMVAPATAEENFIVVQSTTSTQNSGLLDAILPAFTEKSGIEVRVVAVGTGQAIKNAENGDGDVLLVHAKPAEEKFVAAGGGVERFDVMYNDFVVVGPAADPAGVAGMKDAEAALGKIAAAKAPFASRGDDSGTHKAELRLWKDAGIDLAAASGGWYRETGSGMGATLNTGIGMGAYVLTDRATWISFGNKGDHTVVVEGDPELFNQYGVILVNPDRHPAVKAEAGQAFIDWLTGEEGQAAIANYRVDGQQLFFPNADMTGDRS</sequence>
<dbReference type="InterPro" id="IPR024370">
    <property type="entry name" value="PBP_domain"/>
</dbReference>